<dbReference type="GO" id="GO:0046872">
    <property type="term" value="F:metal ion binding"/>
    <property type="evidence" value="ECO:0007669"/>
    <property type="project" value="UniProtKB-KW"/>
</dbReference>
<keyword evidence="15" id="KW-1185">Reference proteome</keyword>
<dbReference type="InParanoid" id="E6W0K6"/>
<dbReference type="AlphaFoldDB" id="E6W0K6"/>
<keyword evidence="8 12" id="KW-1133">Transmembrane helix</keyword>
<protein>
    <submittedName>
        <fullName evidence="14">Peptidase M48 Ste24p</fullName>
    </submittedName>
</protein>
<dbReference type="CDD" id="cd07339">
    <property type="entry name" value="M48B_HtpX_like"/>
    <property type="match status" value="1"/>
</dbReference>
<evidence type="ECO:0000256" key="4">
    <source>
        <dbReference type="ARBA" id="ARBA00022692"/>
    </source>
</evidence>
<dbReference type="RefSeq" id="WP_013505146.1">
    <property type="nucleotide sequence ID" value="NC_014836.1"/>
</dbReference>
<feature type="transmembrane region" description="Helical" evidence="12">
    <location>
        <begin position="168"/>
        <end position="188"/>
    </location>
</feature>
<dbReference type="PANTHER" id="PTHR43221">
    <property type="entry name" value="PROTEASE HTPX"/>
    <property type="match status" value="1"/>
</dbReference>
<dbReference type="InterPro" id="IPR050083">
    <property type="entry name" value="HtpX_protease"/>
</dbReference>
<dbReference type="InterPro" id="IPR001915">
    <property type="entry name" value="Peptidase_M48"/>
</dbReference>
<name>E6W0K6_DESIS</name>
<dbReference type="eggNOG" id="COG0501">
    <property type="taxonomic scope" value="Bacteria"/>
</dbReference>
<dbReference type="GO" id="GO:0004222">
    <property type="term" value="F:metalloendopeptidase activity"/>
    <property type="evidence" value="ECO:0007669"/>
    <property type="project" value="InterPro"/>
</dbReference>
<organism evidence="14 15">
    <name type="scientific">Desulfurispirillum indicum (strain ATCC BAA-1389 / DSM 22839 / S5)</name>
    <dbReference type="NCBI Taxonomy" id="653733"/>
    <lineage>
        <taxon>Bacteria</taxon>
        <taxon>Pseudomonadati</taxon>
        <taxon>Chrysiogenota</taxon>
        <taxon>Chrysiogenia</taxon>
        <taxon>Chrysiogenales</taxon>
        <taxon>Chrysiogenaceae</taxon>
        <taxon>Desulfurispirillum</taxon>
    </lineage>
</organism>
<dbReference type="KEGG" id="din:Selin_0509"/>
<evidence type="ECO:0000256" key="7">
    <source>
        <dbReference type="ARBA" id="ARBA00022833"/>
    </source>
</evidence>
<proteinExistence type="inferred from homology"/>
<evidence type="ECO:0000256" key="5">
    <source>
        <dbReference type="ARBA" id="ARBA00022723"/>
    </source>
</evidence>
<dbReference type="Gene3D" id="3.30.2010.10">
    <property type="entry name" value="Metalloproteases ('zincins'), catalytic domain"/>
    <property type="match status" value="1"/>
</dbReference>
<evidence type="ECO:0000256" key="2">
    <source>
        <dbReference type="ARBA" id="ARBA00022475"/>
    </source>
</evidence>
<sequence length="322" mass="35577">MRRKSPDRISYVASKLGNLWQTVALLSGMGLLMALVGYFLAGALGALWVVSFGITLILLTPGIDPHMVLRLYRARVMGYSHAPRIHDLLAILCSRAGLERPPQLYFLPSYTITAFTVGSRKNPAIALSHGLLHVMGMRELGAILAHEIAHITSGDLRLMSMADIASRLTATLSFAGQILLIINLPLIAAGKATVSWLLIITLIAAPTVSALLQLALSRTREYDADLESLRISGDPEALAVALEKIERYQHSWLERALMPGTKTPYPSLLRTHPPTAERIERILTMAPPDHISPAVLETERAPFESPFDTIRRPRRNIWGLWY</sequence>
<evidence type="ECO:0000256" key="10">
    <source>
        <dbReference type="ARBA" id="ARBA00023136"/>
    </source>
</evidence>
<evidence type="ECO:0000256" key="8">
    <source>
        <dbReference type="ARBA" id="ARBA00022989"/>
    </source>
</evidence>
<evidence type="ECO:0000256" key="9">
    <source>
        <dbReference type="ARBA" id="ARBA00023049"/>
    </source>
</evidence>
<dbReference type="PANTHER" id="PTHR43221:SF1">
    <property type="entry name" value="PROTEASE HTPX"/>
    <property type="match status" value="1"/>
</dbReference>
<comment type="subcellular location">
    <subcellularLocation>
        <location evidence="1">Cell membrane</location>
        <topology evidence="1">Multi-pass membrane protein</topology>
    </subcellularLocation>
</comment>
<dbReference type="GO" id="GO:0005886">
    <property type="term" value="C:plasma membrane"/>
    <property type="evidence" value="ECO:0007669"/>
    <property type="project" value="UniProtKB-SubCell"/>
</dbReference>
<keyword evidence="5" id="KW-0479">Metal-binding</keyword>
<keyword evidence="9 11" id="KW-0482">Metalloprotease</keyword>
<evidence type="ECO:0000256" key="3">
    <source>
        <dbReference type="ARBA" id="ARBA00022670"/>
    </source>
</evidence>
<evidence type="ECO:0000259" key="13">
    <source>
        <dbReference type="Pfam" id="PF01435"/>
    </source>
</evidence>
<dbReference type="STRING" id="653733.Selin_0509"/>
<evidence type="ECO:0000256" key="11">
    <source>
        <dbReference type="RuleBase" id="RU003983"/>
    </source>
</evidence>
<keyword evidence="7 11" id="KW-0862">Zinc</keyword>
<evidence type="ECO:0000313" key="14">
    <source>
        <dbReference type="EMBL" id="ADU65258.1"/>
    </source>
</evidence>
<dbReference type="EMBL" id="CP002432">
    <property type="protein sequence ID" value="ADU65258.1"/>
    <property type="molecule type" value="Genomic_DNA"/>
</dbReference>
<feature type="transmembrane region" description="Helical" evidence="12">
    <location>
        <begin position="194"/>
        <end position="216"/>
    </location>
</feature>
<keyword evidence="6 11" id="KW-0378">Hydrolase</keyword>
<comment type="cofactor">
    <cofactor evidence="11">
        <name>Zn(2+)</name>
        <dbReference type="ChEBI" id="CHEBI:29105"/>
    </cofactor>
    <text evidence="11">Binds 1 zinc ion per subunit.</text>
</comment>
<evidence type="ECO:0000256" key="12">
    <source>
        <dbReference type="SAM" id="Phobius"/>
    </source>
</evidence>
<evidence type="ECO:0000256" key="1">
    <source>
        <dbReference type="ARBA" id="ARBA00004651"/>
    </source>
</evidence>
<keyword evidence="10 12" id="KW-0472">Membrane</keyword>
<feature type="domain" description="Peptidase M48" evidence="13">
    <location>
        <begin position="82"/>
        <end position="284"/>
    </location>
</feature>
<keyword evidence="4 12" id="KW-0812">Transmembrane</keyword>
<reference evidence="14 15" key="1">
    <citation type="submission" date="2010-12" db="EMBL/GenBank/DDBJ databases">
        <title>Complete sequence of Desulfurispirillum indicum S5.</title>
        <authorList>
            <consortium name="US DOE Joint Genome Institute"/>
            <person name="Lucas S."/>
            <person name="Copeland A."/>
            <person name="Lapidus A."/>
            <person name="Cheng J.-F."/>
            <person name="Goodwin L."/>
            <person name="Pitluck S."/>
            <person name="Chertkov O."/>
            <person name="Held B."/>
            <person name="Detter J.C."/>
            <person name="Han C."/>
            <person name="Tapia R."/>
            <person name="Land M."/>
            <person name="Hauser L."/>
            <person name="Kyrpides N."/>
            <person name="Ivanova N."/>
            <person name="Mikhailova N."/>
            <person name="Haggblom M."/>
            <person name="Rauschenbach I."/>
            <person name="Bini E."/>
            <person name="Woyke T."/>
        </authorList>
    </citation>
    <scope>NUCLEOTIDE SEQUENCE [LARGE SCALE GENOMIC DNA]</scope>
    <source>
        <strain evidence="15">ATCC BAA-1389 / DSM 22839 / S5</strain>
    </source>
</reference>
<dbReference type="HOGENOM" id="CLU_042266_3_2_0"/>
<accession>E6W0K6</accession>
<dbReference type="Pfam" id="PF01435">
    <property type="entry name" value="Peptidase_M48"/>
    <property type="match status" value="1"/>
</dbReference>
<evidence type="ECO:0000313" key="15">
    <source>
        <dbReference type="Proteomes" id="UP000002572"/>
    </source>
</evidence>
<dbReference type="GO" id="GO:0006508">
    <property type="term" value="P:proteolysis"/>
    <property type="evidence" value="ECO:0007669"/>
    <property type="project" value="UniProtKB-KW"/>
</dbReference>
<dbReference type="OrthoDB" id="5295941at2"/>
<feature type="transmembrane region" description="Helical" evidence="12">
    <location>
        <begin position="20"/>
        <end position="40"/>
    </location>
</feature>
<keyword evidence="3 11" id="KW-0645">Protease</keyword>
<keyword evidence="2" id="KW-1003">Cell membrane</keyword>
<dbReference type="Proteomes" id="UP000002572">
    <property type="component" value="Chromosome"/>
</dbReference>
<comment type="similarity">
    <text evidence="11">Belongs to the peptidase M48 family.</text>
</comment>
<feature type="transmembrane region" description="Helical" evidence="12">
    <location>
        <begin position="46"/>
        <end position="63"/>
    </location>
</feature>
<gene>
    <name evidence="14" type="ordered locus">Selin_0509</name>
</gene>
<evidence type="ECO:0000256" key="6">
    <source>
        <dbReference type="ARBA" id="ARBA00022801"/>
    </source>
</evidence>